<comment type="caution">
    <text evidence="2">The sequence shown here is derived from an EMBL/GenBank/DDBJ whole genome shotgun (WGS) entry which is preliminary data.</text>
</comment>
<gene>
    <name evidence="2" type="ORF">DI609_05365</name>
</gene>
<dbReference type="Proteomes" id="UP000249451">
    <property type="component" value="Unassembled WGS sequence"/>
</dbReference>
<evidence type="ECO:0000313" key="3">
    <source>
        <dbReference type="Proteomes" id="UP000249451"/>
    </source>
</evidence>
<dbReference type="AlphaFoldDB" id="A0A2W5B2D6"/>
<name>A0A2W5B2D6_9CORY</name>
<evidence type="ECO:0000256" key="1">
    <source>
        <dbReference type="SAM" id="MobiDB-lite"/>
    </source>
</evidence>
<organism evidence="2 3">
    <name type="scientific">Corynebacterium urealyticum</name>
    <dbReference type="NCBI Taxonomy" id="43771"/>
    <lineage>
        <taxon>Bacteria</taxon>
        <taxon>Bacillati</taxon>
        <taxon>Actinomycetota</taxon>
        <taxon>Actinomycetes</taxon>
        <taxon>Mycobacteriales</taxon>
        <taxon>Corynebacteriaceae</taxon>
        <taxon>Corynebacterium</taxon>
    </lineage>
</organism>
<feature type="region of interest" description="Disordered" evidence="1">
    <location>
        <begin position="155"/>
        <end position="177"/>
    </location>
</feature>
<sequence>MTTTRHSRQRTLLMVTGDNGSISWQKAPADSDANPDYLVAGGYISGPSQPAAVATELLRSLRKTTIEVGYNVNYEFPQQGRVIHDFESLGDKDEPAVLAKPVYDPDPSEMDIVAALIYGIQLGTTTFSLNDRAHQVVDTYLVDAGLRTAEEMDEAATVSADDADNDDSDGFETITIY</sequence>
<reference evidence="2 3" key="1">
    <citation type="submission" date="2017-11" db="EMBL/GenBank/DDBJ databases">
        <title>Infants hospitalized years apart are colonized by the same room-sourced microbial strains.</title>
        <authorList>
            <person name="Brooks B."/>
            <person name="Olm M.R."/>
            <person name="Firek B.A."/>
            <person name="Baker R."/>
            <person name="Thomas B.C."/>
            <person name="Morowitz M.J."/>
            <person name="Banfield J.F."/>
        </authorList>
    </citation>
    <scope>NUCLEOTIDE SEQUENCE [LARGE SCALE GENOMIC DNA]</scope>
    <source>
        <strain evidence="2">S2_012_000_R3_87</strain>
    </source>
</reference>
<feature type="compositionally biased region" description="Acidic residues" evidence="1">
    <location>
        <begin position="161"/>
        <end position="170"/>
    </location>
</feature>
<protein>
    <submittedName>
        <fullName evidence="2">Uncharacterized protein</fullName>
    </submittedName>
</protein>
<proteinExistence type="predicted"/>
<accession>A0A2W5B2D6</accession>
<dbReference type="EMBL" id="QFNY01000103">
    <property type="protein sequence ID" value="PZP00935.1"/>
    <property type="molecule type" value="Genomic_DNA"/>
</dbReference>
<evidence type="ECO:0000313" key="2">
    <source>
        <dbReference type="EMBL" id="PZP00935.1"/>
    </source>
</evidence>